<reference evidence="2" key="1">
    <citation type="submission" date="2023-03" db="EMBL/GenBank/DDBJ databases">
        <title>Massive genome expansion in bonnet fungi (Mycena s.s.) driven by repeated elements and novel gene families across ecological guilds.</title>
        <authorList>
            <consortium name="Lawrence Berkeley National Laboratory"/>
            <person name="Harder C.B."/>
            <person name="Miyauchi S."/>
            <person name="Viragh M."/>
            <person name="Kuo A."/>
            <person name="Thoen E."/>
            <person name="Andreopoulos B."/>
            <person name="Lu D."/>
            <person name="Skrede I."/>
            <person name="Drula E."/>
            <person name="Henrissat B."/>
            <person name="Morin E."/>
            <person name="Kohler A."/>
            <person name="Barry K."/>
            <person name="LaButti K."/>
            <person name="Morin E."/>
            <person name="Salamov A."/>
            <person name="Lipzen A."/>
            <person name="Mereny Z."/>
            <person name="Hegedus B."/>
            <person name="Baldrian P."/>
            <person name="Stursova M."/>
            <person name="Weitz H."/>
            <person name="Taylor A."/>
            <person name="Grigoriev I.V."/>
            <person name="Nagy L.G."/>
            <person name="Martin F."/>
            <person name="Kauserud H."/>
        </authorList>
    </citation>
    <scope>NUCLEOTIDE SEQUENCE</scope>
    <source>
        <strain evidence="2">CBHHK188m</strain>
    </source>
</reference>
<feature type="transmembrane region" description="Helical" evidence="1">
    <location>
        <begin position="59"/>
        <end position="78"/>
    </location>
</feature>
<sequence>FAVWYLISVLDLATVWEALFAYDLLIFAIILFRSSQLRRRNRTPGAFPPLISLLRRDGATYFVAMALANLLNIISFYVGGPFLKGGLSTFATRRVPSSNPVAHSQHIWLGGISVSVTLTSRLMLNLHALADRGLYTEAVTNEPALTGQTLDSMFDQTYTLGETIELETRRMHGYHVPSWSADSQSLLYREDFEGIPSILLGRNAGTAHADLALLQARPYITIQSLSDPLLGGKWVTPSITSSMLKWLTRLRIEKIYLEIGWIDPNSKCRASSRTGTASTDAEGAFSEDLADDSCDEHPVFPEIPELVKMLQRRMDREST</sequence>
<keyword evidence="1" id="KW-0812">Transmembrane</keyword>
<dbReference type="AlphaFoldDB" id="A0AAD7JR37"/>
<evidence type="ECO:0000313" key="2">
    <source>
        <dbReference type="EMBL" id="KAJ7768642.1"/>
    </source>
</evidence>
<feature type="non-terminal residue" evidence="2">
    <location>
        <position position="1"/>
    </location>
</feature>
<protein>
    <submittedName>
        <fullName evidence="2">Uncharacterized protein</fullName>
    </submittedName>
</protein>
<proteinExistence type="predicted"/>
<name>A0AAD7JR37_9AGAR</name>
<evidence type="ECO:0000313" key="3">
    <source>
        <dbReference type="Proteomes" id="UP001215280"/>
    </source>
</evidence>
<dbReference type="Proteomes" id="UP001215280">
    <property type="component" value="Unassembled WGS sequence"/>
</dbReference>
<keyword evidence="3" id="KW-1185">Reference proteome</keyword>
<dbReference type="EMBL" id="JARJLG010000027">
    <property type="protein sequence ID" value="KAJ7768642.1"/>
    <property type="molecule type" value="Genomic_DNA"/>
</dbReference>
<organism evidence="2 3">
    <name type="scientific">Mycena maculata</name>
    <dbReference type="NCBI Taxonomy" id="230809"/>
    <lineage>
        <taxon>Eukaryota</taxon>
        <taxon>Fungi</taxon>
        <taxon>Dikarya</taxon>
        <taxon>Basidiomycota</taxon>
        <taxon>Agaricomycotina</taxon>
        <taxon>Agaricomycetes</taxon>
        <taxon>Agaricomycetidae</taxon>
        <taxon>Agaricales</taxon>
        <taxon>Marasmiineae</taxon>
        <taxon>Mycenaceae</taxon>
        <taxon>Mycena</taxon>
    </lineage>
</organism>
<accession>A0AAD7JR37</accession>
<comment type="caution">
    <text evidence="2">The sequence shown here is derived from an EMBL/GenBank/DDBJ whole genome shotgun (WGS) entry which is preliminary data.</text>
</comment>
<feature type="transmembrane region" description="Helical" evidence="1">
    <location>
        <begin position="12"/>
        <end position="32"/>
    </location>
</feature>
<gene>
    <name evidence="2" type="ORF">DFH07DRAFT_1007902</name>
</gene>
<keyword evidence="1" id="KW-0472">Membrane</keyword>
<evidence type="ECO:0000256" key="1">
    <source>
        <dbReference type="SAM" id="Phobius"/>
    </source>
</evidence>
<keyword evidence="1" id="KW-1133">Transmembrane helix</keyword>